<keyword evidence="4" id="KW-1185">Reference proteome</keyword>
<evidence type="ECO:0000313" key="3">
    <source>
        <dbReference type="EMBL" id="KAF0714394.1"/>
    </source>
</evidence>
<dbReference type="InterPro" id="IPR025398">
    <property type="entry name" value="DUF4371"/>
</dbReference>
<dbReference type="Proteomes" id="UP000478052">
    <property type="component" value="Unassembled WGS sequence"/>
</dbReference>
<comment type="caution">
    <text evidence="3">The sequence shown here is derived from an EMBL/GenBank/DDBJ whole genome shotgun (WGS) entry which is preliminary data.</text>
</comment>
<dbReference type="GO" id="GO:0046983">
    <property type="term" value="F:protein dimerization activity"/>
    <property type="evidence" value="ECO:0007669"/>
    <property type="project" value="InterPro"/>
</dbReference>
<dbReference type="InterPro" id="IPR008906">
    <property type="entry name" value="HATC_C_dom"/>
</dbReference>
<evidence type="ECO:0000259" key="1">
    <source>
        <dbReference type="Pfam" id="PF05699"/>
    </source>
</evidence>
<dbReference type="PANTHER" id="PTHR45749">
    <property type="match status" value="1"/>
</dbReference>
<dbReference type="SUPFAM" id="SSF53098">
    <property type="entry name" value="Ribonuclease H-like"/>
    <property type="match status" value="1"/>
</dbReference>
<protein>
    <submittedName>
        <fullName evidence="3">Zinc finger MYM-type protein 1-like</fullName>
    </submittedName>
</protein>
<sequence>MDNHNNNTNKKCFSIFNISIKKDSKKNDEPRDEQREQLHNVDSLCVSSSSLPDYIAPVVSSITVTVDSQNLNQLNPNSECDFGTLETGPVQPILKVSHLFTELSEFSIKLNALFCYACRLFGVDSGHIEDTFKTLAGSRDAKQKKTKLQKHAQCEHHLTAILKWECYIKSKKLGTISVISQLSAASKEQILRNHEYIKCLSDIVLYHDRQGIALRAHREDENSLNKGNERNFKEMCSLFAKYNPEFAKIYKTEKKNYSNWAIQNELITICATYLKDIIINEIRESGMFSIQCDEARCHKQEQLALCIRYSKNLEVYDRFIEFYDVSENQNADSLVAVLLHFINSSNLSNVPIIEQSYDGAAVMSGSVGGVQTKLRQSHPSASQAVYVHCMAHKVNLVVVDMCKHLKDARNVFNGLEALYVHFSKPAKDHKLTNMQNKLGLKNTKLEQLRVRATISNFKFILYLFILHEVLQSINILSTQLQLKGTTLGRSVNLIKGIISTLENNRSAEHFSQLWDNIEKFCFEHNISINIPLQGLKRLRKEPTYLSDYDVTFSTAAEQSNNYLSDDNSDKKEYWKLNAFYVIMDSIICSMKIRFSEESLFLVEHYKDILNINENNLKSEMLVFKNVIGDNIKDFNFIKENLNKKVFPNLNLMVQVAITLPISSATSERSFSAMRSVVISHYRL</sequence>
<feature type="domain" description="DUF4371" evidence="2">
    <location>
        <begin position="202"/>
        <end position="368"/>
    </location>
</feature>
<dbReference type="PANTHER" id="PTHR45749:SF37">
    <property type="entry name" value="OS05G0311600 PROTEIN"/>
    <property type="match status" value="1"/>
</dbReference>
<dbReference type="EMBL" id="VUJU01010423">
    <property type="protein sequence ID" value="KAF0714394.1"/>
    <property type="molecule type" value="Genomic_DNA"/>
</dbReference>
<accession>A0A6G0VYK7</accession>
<dbReference type="Pfam" id="PF05699">
    <property type="entry name" value="Dimer_Tnp_hAT"/>
    <property type="match status" value="1"/>
</dbReference>
<organism evidence="3 4">
    <name type="scientific">Aphis craccivora</name>
    <name type="common">Cowpea aphid</name>
    <dbReference type="NCBI Taxonomy" id="307492"/>
    <lineage>
        <taxon>Eukaryota</taxon>
        <taxon>Metazoa</taxon>
        <taxon>Ecdysozoa</taxon>
        <taxon>Arthropoda</taxon>
        <taxon>Hexapoda</taxon>
        <taxon>Insecta</taxon>
        <taxon>Pterygota</taxon>
        <taxon>Neoptera</taxon>
        <taxon>Paraneoptera</taxon>
        <taxon>Hemiptera</taxon>
        <taxon>Sternorrhyncha</taxon>
        <taxon>Aphidomorpha</taxon>
        <taxon>Aphidoidea</taxon>
        <taxon>Aphididae</taxon>
        <taxon>Aphidini</taxon>
        <taxon>Aphis</taxon>
        <taxon>Aphis</taxon>
    </lineage>
</organism>
<name>A0A6G0VYK7_APHCR</name>
<dbReference type="Pfam" id="PF14291">
    <property type="entry name" value="DUF4371"/>
    <property type="match status" value="1"/>
</dbReference>
<feature type="domain" description="HAT C-terminal dimerisation" evidence="1">
    <location>
        <begin position="638"/>
        <end position="680"/>
    </location>
</feature>
<evidence type="ECO:0000259" key="2">
    <source>
        <dbReference type="Pfam" id="PF14291"/>
    </source>
</evidence>
<reference evidence="3 4" key="1">
    <citation type="submission" date="2019-08" db="EMBL/GenBank/DDBJ databases">
        <title>Whole genome of Aphis craccivora.</title>
        <authorList>
            <person name="Voronova N.V."/>
            <person name="Shulinski R.S."/>
            <person name="Bandarenka Y.V."/>
            <person name="Zhorov D.G."/>
            <person name="Warner D."/>
        </authorList>
    </citation>
    <scope>NUCLEOTIDE SEQUENCE [LARGE SCALE GENOMIC DNA]</scope>
    <source>
        <strain evidence="3">180601</strain>
        <tissue evidence="3">Whole Body</tissue>
    </source>
</reference>
<dbReference type="AlphaFoldDB" id="A0A6G0VYK7"/>
<gene>
    <name evidence="3" type="ORF">FWK35_00029206</name>
</gene>
<dbReference type="InterPro" id="IPR012337">
    <property type="entry name" value="RNaseH-like_sf"/>
</dbReference>
<dbReference type="OrthoDB" id="1739706at2759"/>
<proteinExistence type="predicted"/>
<evidence type="ECO:0000313" key="4">
    <source>
        <dbReference type="Proteomes" id="UP000478052"/>
    </source>
</evidence>